<organism evidence="2 3">
    <name type="scientific">Metarhizium robertsii</name>
    <dbReference type="NCBI Taxonomy" id="568076"/>
    <lineage>
        <taxon>Eukaryota</taxon>
        <taxon>Fungi</taxon>
        <taxon>Dikarya</taxon>
        <taxon>Ascomycota</taxon>
        <taxon>Pezizomycotina</taxon>
        <taxon>Sordariomycetes</taxon>
        <taxon>Hypocreomycetidae</taxon>
        <taxon>Hypocreales</taxon>
        <taxon>Clavicipitaceae</taxon>
        <taxon>Metarhizium</taxon>
    </lineage>
</organism>
<dbReference type="HOGENOM" id="CLU_117268_0_0_1"/>
<dbReference type="eggNOG" id="ENOG502R9ZC">
    <property type="taxonomic scope" value="Eukaryota"/>
</dbReference>
<dbReference type="Proteomes" id="UP000030151">
    <property type="component" value="Unassembled WGS sequence"/>
</dbReference>
<dbReference type="EMBL" id="JELW01000008">
    <property type="protein sequence ID" value="EXV01393.1"/>
    <property type="molecule type" value="Genomic_DNA"/>
</dbReference>
<evidence type="ECO:0000313" key="2">
    <source>
        <dbReference type="EMBL" id="EXV01393.1"/>
    </source>
</evidence>
<keyword evidence="1" id="KW-0472">Membrane</keyword>
<keyword evidence="1" id="KW-1133">Transmembrane helix</keyword>
<sequence length="149" mass="16742">MDKGSLLAASKVEPLVSINPRSTVIGRLWPALAFAVRFQYMISSFSSFLYIQTYFVASLAVVNALYASRFLAIQAYIATRFGAFHGFNMSAKALADFWDAKTTRMLRKKLFYEFAVFILGSGNPIILLLFWPGWLIVGGASFALWQFWG</sequence>
<feature type="transmembrane region" description="Helical" evidence="1">
    <location>
        <begin position="110"/>
        <end position="131"/>
    </location>
</feature>
<evidence type="ECO:0000313" key="3">
    <source>
        <dbReference type="Proteomes" id="UP000030151"/>
    </source>
</evidence>
<evidence type="ECO:0000256" key="1">
    <source>
        <dbReference type="SAM" id="Phobius"/>
    </source>
</evidence>
<accession>A0A014R1E9</accession>
<feature type="transmembrane region" description="Helical" evidence="1">
    <location>
        <begin position="48"/>
        <end position="66"/>
    </location>
</feature>
<keyword evidence="1" id="KW-0812">Transmembrane</keyword>
<proteinExistence type="predicted"/>
<dbReference type="AlphaFoldDB" id="A0A014R1E9"/>
<reference evidence="2 3" key="1">
    <citation type="submission" date="2014-02" db="EMBL/GenBank/DDBJ databases">
        <title>The genome sequence of the entomopathogenic fungus Metarhizium robertsii ARSEF 2575.</title>
        <authorList>
            <person name="Giuliano Garisto Donzelli B."/>
            <person name="Roe B.A."/>
            <person name="Macmil S.L."/>
            <person name="Krasnoff S.B."/>
            <person name="Gibson D.M."/>
        </authorList>
    </citation>
    <scope>NUCLEOTIDE SEQUENCE [LARGE SCALE GENOMIC DNA]</scope>
    <source>
        <strain evidence="2 3">ARSEF 2575</strain>
    </source>
</reference>
<comment type="caution">
    <text evidence="2">The sequence shown here is derived from an EMBL/GenBank/DDBJ whole genome shotgun (WGS) entry which is preliminary data.</text>
</comment>
<gene>
    <name evidence="2" type="ORF">X797_005489</name>
</gene>
<protein>
    <submittedName>
        <fullName evidence="2">Uncharacterized protein</fullName>
    </submittedName>
</protein>
<dbReference type="OrthoDB" id="4844401at2759"/>
<name>A0A014R1E9_9HYPO</name>